<dbReference type="PANTHER" id="PTHR35796">
    <property type="entry name" value="HYPOTHETICAL CYTOSOLIC PROTEIN"/>
    <property type="match status" value="1"/>
</dbReference>
<evidence type="ECO:0000313" key="2">
    <source>
        <dbReference type="Proteomes" id="UP001632037"/>
    </source>
</evidence>
<evidence type="ECO:0000313" key="1">
    <source>
        <dbReference type="EMBL" id="KAL3672751.1"/>
    </source>
</evidence>
<keyword evidence="2" id="KW-1185">Reference proteome</keyword>
<organism evidence="1 2">
    <name type="scientific">Phytophthora oleae</name>
    <dbReference type="NCBI Taxonomy" id="2107226"/>
    <lineage>
        <taxon>Eukaryota</taxon>
        <taxon>Sar</taxon>
        <taxon>Stramenopiles</taxon>
        <taxon>Oomycota</taxon>
        <taxon>Peronosporomycetes</taxon>
        <taxon>Peronosporales</taxon>
        <taxon>Peronosporaceae</taxon>
        <taxon>Phytophthora</taxon>
    </lineage>
</organism>
<dbReference type="Proteomes" id="UP001632037">
    <property type="component" value="Unassembled WGS sequence"/>
</dbReference>
<comment type="caution">
    <text evidence="1">The sequence shown here is derived from an EMBL/GenBank/DDBJ whole genome shotgun (WGS) entry which is preliminary data.</text>
</comment>
<accession>A0ABD3G2G2</accession>
<dbReference type="EMBL" id="JBIMZQ010000003">
    <property type="protein sequence ID" value="KAL3672751.1"/>
    <property type="molecule type" value="Genomic_DNA"/>
</dbReference>
<dbReference type="PANTHER" id="PTHR35796:SF3">
    <property type="entry name" value="BHLH DOMAIN-CONTAINING PROTEIN"/>
    <property type="match status" value="1"/>
</dbReference>
<proteinExistence type="predicted"/>
<evidence type="ECO:0008006" key="3">
    <source>
        <dbReference type="Google" id="ProtNLM"/>
    </source>
</evidence>
<protein>
    <recommendedName>
        <fullName evidence="3">M96 mating-specific protein family</fullName>
    </recommendedName>
</protein>
<reference evidence="1 2" key="1">
    <citation type="submission" date="2024-09" db="EMBL/GenBank/DDBJ databases">
        <title>Genome sequencing and assembly of Phytophthora oleae, isolate VK10A, causative agent of rot of olive drupes.</title>
        <authorList>
            <person name="Conti Taguali S."/>
            <person name="Riolo M."/>
            <person name="La Spada F."/>
            <person name="Cacciola S.O."/>
            <person name="Dionisio G."/>
        </authorList>
    </citation>
    <scope>NUCLEOTIDE SEQUENCE [LARGE SCALE GENOMIC DNA]</scope>
    <source>
        <strain evidence="1 2">VK10A</strain>
    </source>
</reference>
<dbReference type="AlphaFoldDB" id="A0ABD3G2G2"/>
<name>A0ABD3G2G2_9STRA</name>
<sequence>MEQEAGIVSEIEEVLALLDEPLAASTELQLPPFPPGATISESDLHWGIMDEELGACCGVATSMGRTPGDFETTHASQAATKKHRGKLNPNKARDERRFQLIELQEQVAELEFTLKRLQTFRDNRQQRIEHPDERIDGVPPVWQEICSRQVERRVKAEWESIKLRKQYEKENELVKSLEKLLYRRHAAANDTEPEATKRTRRTDIPAGYIERMAALIFEELAVGVKMCYNEVERVFDTGRSASAGLVKHGALLEGGDKVKGEERKFCDSKTMPFSVRATGDAWWGNWHNYRGQRLQDDTVNEITETFGLEMNDFKTNLSATAYAQQIHQRYVEDDRIVFVWEAYVEPFGFGNERFGEVYFLEQNYVLIEPEEWSSERVCGFSEGCATRVSTCFVLTPYFLDPKLKEDAKITTMVSFFISALSANARALSQMVEDLLLDQALQHCSVR</sequence>
<gene>
    <name evidence="1" type="ORF">V7S43_002044</name>
</gene>